<sequence>MKRMLDVIWELEEGPAPQLDDFIDWHQAGLLMHGCYDIFRKGQDRCATLEAGLWLRSDGSDQSLGAGEGLTATSITTTTNIITVITDGGHHDKDEVDNSSRVRNNSYDVEDGVNSNVTPNNMSALYLTTVEASATAPETMRTSAMSTPVTKTTSSILKKITTISPSPPSMVMATTITARDLRVVHVVFQRKNDCLTEDGRSPLVVTRRYKTNGFDTKLSPRSMDVHLIQN</sequence>
<protein>
    <submittedName>
        <fullName evidence="2">Uncharacterized protein</fullName>
    </submittedName>
</protein>
<gene>
    <name evidence="2" type="ORF">CBR_g21790</name>
</gene>
<reference evidence="2 3" key="1">
    <citation type="journal article" date="2018" name="Cell">
        <title>The Chara Genome: Secondary Complexity and Implications for Plant Terrestrialization.</title>
        <authorList>
            <person name="Nishiyama T."/>
            <person name="Sakayama H."/>
            <person name="Vries J.D."/>
            <person name="Buschmann H."/>
            <person name="Saint-Marcoux D."/>
            <person name="Ullrich K.K."/>
            <person name="Haas F.B."/>
            <person name="Vanderstraeten L."/>
            <person name="Becker D."/>
            <person name="Lang D."/>
            <person name="Vosolsobe S."/>
            <person name="Rombauts S."/>
            <person name="Wilhelmsson P.K.I."/>
            <person name="Janitza P."/>
            <person name="Kern R."/>
            <person name="Heyl A."/>
            <person name="Rumpler F."/>
            <person name="Villalobos L.I.A.C."/>
            <person name="Clay J.M."/>
            <person name="Skokan R."/>
            <person name="Toyoda A."/>
            <person name="Suzuki Y."/>
            <person name="Kagoshima H."/>
            <person name="Schijlen E."/>
            <person name="Tajeshwar N."/>
            <person name="Catarino B."/>
            <person name="Hetherington A.J."/>
            <person name="Saltykova A."/>
            <person name="Bonnot C."/>
            <person name="Breuninger H."/>
            <person name="Symeonidi A."/>
            <person name="Radhakrishnan G.V."/>
            <person name="Van Nieuwerburgh F."/>
            <person name="Deforce D."/>
            <person name="Chang C."/>
            <person name="Karol K.G."/>
            <person name="Hedrich R."/>
            <person name="Ulvskov P."/>
            <person name="Glockner G."/>
            <person name="Delwiche C.F."/>
            <person name="Petrasek J."/>
            <person name="Van de Peer Y."/>
            <person name="Friml J."/>
            <person name="Beilby M."/>
            <person name="Dolan L."/>
            <person name="Kohara Y."/>
            <person name="Sugano S."/>
            <person name="Fujiyama A."/>
            <person name="Delaux P.-M."/>
            <person name="Quint M."/>
            <person name="TheiBen G."/>
            <person name="Hagemann M."/>
            <person name="Harholt J."/>
            <person name="Dunand C."/>
            <person name="Zachgo S."/>
            <person name="Langdale J."/>
            <person name="Maumus F."/>
            <person name="Straeten D.V.D."/>
            <person name="Gould S.B."/>
            <person name="Rensing S.A."/>
        </authorList>
    </citation>
    <scope>NUCLEOTIDE SEQUENCE [LARGE SCALE GENOMIC DNA]</scope>
    <source>
        <strain evidence="2 3">S276</strain>
    </source>
</reference>
<organism evidence="2 3">
    <name type="scientific">Chara braunii</name>
    <name type="common">Braun's stonewort</name>
    <dbReference type="NCBI Taxonomy" id="69332"/>
    <lineage>
        <taxon>Eukaryota</taxon>
        <taxon>Viridiplantae</taxon>
        <taxon>Streptophyta</taxon>
        <taxon>Charophyceae</taxon>
        <taxon>Charales</taxon>
        <taxon>Characeae</taxon>
        <taxon>Chara</taxon>
    </lineage>
</organism>
<evidence type="ECO:0000256" key="1">
    <source>
        <dbReference type="SAM" id="MobiDB-lite"/>
    </source>
</evidence>
<feature type="region of interest" description="Disordered" evidence="1">
    <location>
        <begin position="86"/>
        <end position="114"/>
    </location>
</feature>
<dbReference type="Gramene" id="GBG61445">
    <property type="protein sequence ID" value="GBG61445"/>
    <property type="gene ID" value="CBR_g21790"/>
</dbReference>
<dbReference type="AlphaFoldDB" id="A0A388JUI8"/>
<name>A0A388JUI8_CHABU</name>
<proteinExistence type="predicted"/>
<evidence type="ECO:0000313" key="3">
    <source>
        <dbReference type="Proteomes" id="UP000265515"/>
    </source>
</evidence>
<accession>A0A388JUI8</accession>
<dbReference type="Proteomes" id="UP000265515">
    <property type="component" value="Unassembled WGS sequence"/>
</dbReference>
<feature type="compositionally biased region" description="Polar residues" evidence="1">
    <location>
        <begin position="101"/>
        <end position="114"/>
    </location>
</feature>
<feature type="compositionally biased region" description="Basic and acidic residues" evidence="1">
    <location>
        <begin position="88"/>
        <end position="100"/>
    </location>
</feature>
<comment type="caution">
    <text evidence="2">The sequence shown here is derived from an EMBL/GenBank/DDBJ whole genome shotgun (WGS) entry which is preliminary data.</text>
</comment>
<keyword evidence="3" id="KW-1185">Reference proteome</keyword>
<evidence type="ECO:0000313" key="2">
    <source>
        <dbReference type="EMBL" id="GBG61445.1"/>
    </source>
</evidence>
<dbReference type="EMBL" id="BFEA01000020">
    <property type="protein sequence ID" value="GBG61445.1"/>
    <property type="molecule type" value="Genomic_DNA"/>
</dbReference>